<dbReference type="EMBL" id="WHLY01000002">
    <property type="protein sequence ID" value="MPR34285.1"/>
    <property type="molecule type" value="Genomic_DNA"/>
</dbReference>
<dbReference type="InterPro" id="IPR036116">
    <property type="entry name" value="FN3_sf"/>
</dbReference>
<dbReference type="InterPro" id="IPR026444">
    <property type="entry name" value="Secre_tail"/>
</dbReference>
<dbReference type="CDD" id="cd00063">
    <property type="entry name" value="FN3"/>
    <property type="match status" value="1"/>
</dbReference>
<dbReference type="NCBIfam" id="TIGR04183">
    <property type="entry name" value="Por_Secre_tail"/>
    <property type="match status" value="1"/>
</dbReference>
<organism evidence="3 4">
    <name type="scientific">Salmonirosea aquatica</name>
    <dbReference type="NCBI Taxonomy" id="2654236"/>
    <lineage>
        <taxon>Bacteria</taxon>
        <taxon>Pseudomonadati</taxon>
        <taxon>Bacteroidota</taxon>
        <taxon>Cytophagia</taxon>
        <taxon>Cytophagales</taxon>
        <taxon>Spirosomataceae</taxon>
        <taxon>Salmonirosea</taxon>
    </lineage>
</organism>
<dbReference type="InterPro" id="IPR003961">
    <property type="entry name" value="FN3_dom"/>
</dbReference>
<dbReference type="Gene3D" id="3.40.50.1110">
    <property type="entry name" value="SGNH hydrolase"/>
    <property type="match status" value="1"/>
</dbReference>
<evidence type="ECO:0000256" key="1">
    <source>
        <dbReference type="ARBA" id="ARBA00022801"/>
    </source>
</evidence>
<dbReference type="AlphaFoldDB" id="A0A7C9F3T0"/>
<evidence type="ECO:0000259" key="2">
    <source>
        <dbReference type="PROSITE" id="PS50853"/>
    </source>
</evidence>
<protein>
    <submittedName>
        <fullName evidence="3">T9SS type A sorting domain-containing protein</fullName>
    </submittedName>
</protein>
<dbReference type="PROSITE" id="PS50853">
    <property type="entry name" value="FN3"/>
    <property type="match status" value="1"/>
</dbReference>
<feature type="domain" description="Fibronectin type-III" evidence="2">
    <location>
        <begin position="495"/>
        <end position="589"/>
    </location>
</feature>
<dbReference type="InterPro" id="IPR036514">
    <property type="entry name" value="SGNH_hydro_sf"/>
</dbReference>
<comment type="caution">
    <text evidence="3">The sequence shown here is derived from an EMBL/GenBank/DDBJ whole genome shotgun (WGS) entry which is preliminary data.</text>
</comment>
<dbReference type="Pfam" id="PF03629">
    <property type="entry name" value="SASA"/>
    <property type="match status" value="1"/>
</dbReference>
<reference evidence="3 4" key="1">
    <citation type="submission" date="2019-10" db="EMBL/GenBank/DDBJ databases">
        <title>Draft Genome Sequence of Cytophagaceae sp. SJW1-29.</title>
        <authorList>
            <person name="Choi A."/>
        </authorList>
    </citation>
    <scope>NUCLEOTIDE SEQUENCE [LARGE SCALE GENOMIC DNA]</scope>
    <source>
        <strain evidence="3 4">SJW1-29</strain>
    </source>
</reference>
<dbReference type="Gene3D" id="2.60.40.10">
    <property type="entry name" value="Immunoglobulins"/>
    <property type="match status" value="1"/>
</dbReference>
<dbReference type="SUPFAM" id="SSF52266">
    <property type="entry name" value="SGNH hydrolase"/>
    <property type="match status" value="1"/>
</dbReference>
<gene>
    <name evidence="3" type="ORF">GBK04_13200</name>
</gene>
<dbReference type="InterPro" id="IPR013783">
    <property type="entry name" value="Ig-like_fold"/>
</dbReference>
<dbReference type="RefSeq" id="WP_152760363.1">
    <property type="nucleotide sequence ID" value="NZ_WHLY01000002.1"/>
</dbReference>
<dbReference type="InterPro" id="IPR005181">
    <property type="entry name" value="SASA"/>
</dbReference>
<dbReference type="Proteomes" id="UP000479293">
    <property type="component" value="Unassembled WGS sequence"/>
</dbReference>
<evidence type="ECO:0000313" key="3">
    <source>
        <dbReference type="EMBL" id="MPR34285.1"/>
    </source>
</evidence>
<keyword evidence="1" id="KW-0378">Hydrolase</keyword>
<proteinExistence type="predicted"/>
<dbReference type="GO" id="GO:0016788">
    <property type="term" value="F:hydrolase activity, acting on ester bonds"/>
    <property type="evidence" value="ECO:0007669"/>
    <property type="project" value="UniProtKB-ARBA"/>
</dbReference>
<name>A0A7C9F3T0_9BACT</name>
<accession>A0A7C9F3T0</accession>
<dbReference type="SMART" id="SM00060">
    <property type="entry name" value="FN3"/>
    <property type="match status" value="1"/>
</dbReference>
<dbReference type="SUPFAM" id="SSF49265">
    <property type="entry name" value="Fibronectin type III"/>
    <property type="match status" value="1"/>
</dbReference>
<evidence type="ECO:0000313" key="4">
    <source>
        <dbReference type="Proteomes" id="UP000479293"/>
    </source>
</evidence>
<keyword evidence="4" id="KW-1185">Reference proteome</keyword>
<sequence>MGKNFYKIGMAVLLACTALEGNAQRFFSVVFDQLPRNFQLYARNESNEAAIPISGGIELAGWSHMSVVTFRNGQRISYQRSGIQYATGSAKGTFSMAPQIKAELAEYSFEVYANKNATDSVLIVRRDDVVAGDFYVINGQSNALAVGGSNFSSEYCRTIGRIPDNSPAYSPADTLWIRSGYSFPNVGIWGIELQKMIMEKYGIPTCVLNGSIPGTRISEHLLSQPNTPATIYDLLRQRITLSGAQRIRAFFWLQGEDDALSGPDGFDGYDQKFDQLHRMWQRDYPMVENFVVMQINILFNRYYKAGALRDFQRRTGELYPKTLNFATVGLPYYDGVHYEREGYLALAKQLFGFISPLFYGTPEDPNRKSPTIRKVFYTSPDKKAITLVFDEGQKMMWPQDTLVADRNGVMKKLGGSSWFFLDGNEAQAAPIASYEVQDNRIELKLTSAVTARTLNYLPAYTNVDVFPIFPGPFLKNKNGLTAFSFHEAAIADPLAIAGFKSEPQATGGGTTVGLSWQPVAADGIKYQLERKKTGEGNFSKVAQYDEKSVSFVDKGVEPNTSYTYRVKAVGTTSESPFVELEVRTETILTLFPPQVLSWTAFPNPTRNFVVVRFEAPVSGRLSLFDLNGILRLSSDLTQTVETTLSLASLAPGKYILVFHNGQGERSSAQLVVE</sequence>